<dbReference type="SUPFAM" id="SSF81301">
    <property type="entry name" value="Nucleotidyltransferase"/>
    <property type="match status" value="1"/>
</dbReference>
<gene>
    <name evidence="2" type="ORF">XD72_0956</name>
    <name evidence="3" type="ORF">XE07_1027</name>
</gene>
<dbReference type="EMBL" id="LGFT01000019">
    <property type="protein sequence ID" value="KUK44653.1"/>
    <property type="molecule type" value="Genomic_DNA"/>
</dbReference>
<name>A0A117LFP4_9EURY</name>
<protein>
    <submittedName>
        <fullName evidence="2">Nucleotidyltransferase, putative</fullName>
    </submittedName>
</protein>
<comment type="caution">
    <text evidence="2">The sequence shown here is derived from an EMBL/GenBank/DDBJ whole genome shotgun (WGS) entry which is preliminary data.</text>
</comment>
<accession>A0A117LFP4</accession>
<dbReference type="PANTHER" id="PTHR33933:SF3">
    <property type="entry name" value="PROTEIN ADENYLYLTRANSFERASE MJ0604-RELATED"/>
    <property type="match status" value="1"/>
</dbReference>
<dbReference type="Proteomes" id="UP000057043">
    <property type="component" value="Unassembled WGS sequence"/>
</dbReference>
<evidence type="ECO:0000313" key="2">
    <source>
        <dbReference type="EMBL" id="KUK44653.1"/>
    </source>
</evidence>
<evidence type="ECO:0000313" key="3">
    <source>
        <dbReference type="EMBL" id="KUK96559.1"/>
    </source>
</evidence>
<reference evidence="3" key="1">
    <citation type="journal article" date="2015" name="MBio">
        <title>Genome-resolved metagenomic analysis reveals roles for candidate phyla and other microbial community members in biogeochemical transformations in oil reservoirs.</title>
        <authorList>
            <person name="Hu P."/>
            <person name="Tom L."/>
            <person name="Singh A."/>
            <person name="Thomas B.C."/>
            <person name="Baker B.J."/>
            <person name="Piceno Y.M."/>
            <person name="Andersen G.L."/>
            <person name="Banfield J.F."/>
        </authorList>
    </citation>
    <scope>NUCLEOTIDE SEQUENCE [LARGE SCALE GENOMIC DNA]</scope>
    <source>
        <strain evidence="3">56_747</strain>
    </source>
</reference>
<feature type="domain" description="Polymerase nucleotidyl transferase" evidence="1">
    <location>
        <begin position="24"/>
        <end position="77"/>
    </location>
</feature>
<dbReference type="Proteomes" id="UP000053961">
    <property type="component" value="Unassembled WGS sequence"/>
</dbReference>
<keyword evidence="2" id="KW-0808">Transferase</keyword>
<dbReference type="GO" id="GO:0016779">
    <property type="term" value="F:nucleotidyltransferase activity"/>
    <property type="evidence" value="ECO:0007669"/>
    <property type="project" value="InterPro"/>
</dbReference>
<dbReference type="InterPro" id="IPR002934">
    <property type="entry name" value="Polymerase_NTP_transf_dom"/>
</dbReference>
<evidence type="ECO:0000259" key="1">
    <source>
        <dbReference type="Pfam" id="PF01909"/>
    </source>
</evidence>
<dbReference type="Gene3D" id="3.30.460.10">
    <property type="entry name" value="Beta Polymerase, domain 2"/>
    <property type="match status" value="1"/>
</dbReference>
<organism evidence="2 5">
    <name type="scientific">Methanothrix harundinacea</name>
    <dbReference type="NCBI Taxonomy" id="301375"/>
    <lineage>
        <taxon>Archaea</taxon>
        <taxon>Methanobacteriati</taxon>
        <taxon>Methanobacteriota</taxon>
        <taxon>Stenosarchaea group</taxon>
        <taxon>Methanomicrobia</taxon>
        <taxon>Methanotrichales</taxon>
        <taxon>Methanotrichaceae</taxon>
        <taxon>Methanothrix</taxon>
    </lineage>
</organism>
<dbReference type="AlphaFoldDB" id="A0A117LFP4"/>
<dbReference type="PATRIC" id="fig|301375.6.peg.2427"/>
<dbReference type="CDD" id="cd05403">
    <property type="entry name" value="NT_KNTase_like"/>
    <property type="match status" value="1"/>
</dbReference>
<proteinExistence type="predicted"/>
<dbReference type="Pfam" id="PF01909">
    <property type="entry name" value="NTP_transf_2"/>
    <property type="match status" value="1"/>
</dbReference>
<dbReference type="InterPro" id="IPR052548">
    <property type="entry name" value="Type_VII_TA_antitoxin"/>
</dbReference>
<evidence type="ECO:0000313" key="5">
    <source>
        <dbReference type="Proteomes" id="UP000057043"/>
    </source>
</evidence>
<sequence length="116" mass="12984">MTVTGSEISLTDESRHKAIEEFVRRATREYGDQIRSITLFGSVARGNAAKDSDIDLLVVIDEEDFRLRRKLVGLSFDILLETGGDLSVKVLSYRDFQAHKSHSFLRNVLAEGAKLA</sequence>
<dbReference type="PANTHER" id="PTHR33933">
    <property type="entry name" value="NUCLEOTIDYLTRANSFERASE"/>
    <property type="match status" value="1"/>
</dbReference>
<evidence type="ECO:0000313" key="4">
    <source>
        <dbReference type="Proteomes" id="UP000053961"/>
    </source>
</evidence>
<dbReference type="InterPro" id="IPR043519">
    <property type="entry name" value="NT_sf"/>
</dbReference>
<dbReference type="EMBL" id="LGHB01000011">
    <property type="protein sequence ID" value="KUK96559.1"/>
    <property type="molecule type" value="Genomic_DNA"/>
</dbReference>
<reference evidence="4 5" key="2">
    <citation type="journal article" date="2015" name="MBio">
        <title>Genome-Resolved Metagenomic Analysis Reveals Roles for Candidate Phyla and Other Microbial Community Members in Biogeochemical Transformations in Oil Reservoirs.</title>
        <authorList>
            <person name="Hu P."/>
            <person name="Tom L."/>
            <person name="Singh A."/>
            <person name="Thomas B.C."/>
            <person name="Baker B.J."/>
            <person name="Piceno Y.M."/>
            <person name="Andersen G.L."/>
            <person name="Banfield J.F."/>
        </authorList>
    </citation>
    <scope>NUCLEOTIDE SEQUENCE [LARGE SCALE GENOMIC DNA]</scope>
    <source>
        <strain evidence="2">57_489</strain>
    </source>
</reference>